<dbReference type="GO" id="GO:0008610">
    <property type="term" value="P:lipid biosynthetic process"/>
    <property type="evidence" value="ECO:0007669"/>
    <property type="project" value="TreeGrafter"/>
</dbReference>
<dbReference type="Proteomes" id="UP000009170">
    <property type="component" value="Unassembled WGS sequence"/>
</dbReference>
<dbReference type="AlphaFoldDB" id="A0A090N434"/>
<name>A0A090N434_OSTTA</name>
<organism evidence="2 3">
    <name type="scientific">Ostreococcus tauri</name>
    <name type="common">Marine green alga</name>
    <dbReference type="NCBI Taxonomy" id="70448"/>
    <lineage>
        <taxon>Eukaryota</taxon>
        <taxon>Viridiplantae</taxon>
        <taxon>Chlorophyta</taxon>
        <taxon>Mamiellophyceae</taxon>
        <taxon>Mamiellales</taxon>
        <taxon>Bathycoccaceae</taxon>
        <taxon>Ostreococcus</taxon>
    </lineage>
</organism>
<dbReference type="STRING" id="70448.A0A090N434"/>
<evidence type="ECO:0000259" key="1">
    <source>
        <dbReference type="Pfam" id="PF12697"/>
    </source>
</evidence>
<feature type="domain" description="AB hydrolase-1" evidence="1">
    <location>
        <begin position="4"/>
        <end position="203"/>
    </location>
</feature>
<dbReference type="InParanoid" id="A0A090N434"/>
<dbReference type="InterPro" id="IPR029058">
    <property type="entry name" value="AB_hydrolase_fold"/>
</dbReference>
<evidence type="ECO:0000313" key="2">
    <source>
        <dbReference type="EMBL" id="CEF99173.1"/>
    </source>
</evidence>
<dbReference type="SUPFAM" id="SSF53474">
    <property type="entry name" value="alpha/beta-Hydrolases"/>
    <property type="match status" value="1"/>
</dbReference>
<reference evidence="2 3" key="2">
    <citation type="journal article" date="2014" name="BMC Genomics">
        <title>An improved genome of the model marine alga Ostreococcus tauri unfolds by assessing Illumina de novo assemblies.</title>
        <authorList>
            <person name="Blanc-Mathieu R."/>
            <person name="Verhelst B."/>
            <person name="Derelle E."/>
            <person name="Rombauts S."/>
            <person name="Bouget F.Y."/>
            <person name="Carre I."/>
            <person name="Chateau A."/>
            <person name="Eyre-Walker A."/>
            <person name="Grimsley N."/>
            <person name="Moreau H."/>
            <person name="Piegu B."/>
            <person name="Rivals E."/>
            <person name="Schackwitz W."/>
            <person name="Van de Peer Y."/>
            <person name="Piganeau G."/>
        </authorList>
    </citation>
    <scope>NUCLEOTIDE SEQUENCE [LARGE SCALE GENOMIC DNA]</scope>
    <source>
        <strain evidence="3">OTTH 0595 / CCAP 157/2 / RCC745</strain>
    </source>
</reference>
<proteinExistence type="predicted"/>
<dbReference type="ESTHER" id="ostta-q011b1">
    <property type="family name" value="Thioesterase"/>
</dbReference>
<reference evidence="3" key="1">
    <citation type="journal article" date="2006" name="Proc. Natl. Acad. Sci. U.S.A.">
        <title>Genome analysis of the smallest free-living eukaryote Ostreococcus tauri unveils many unique features.</title>
        <authorList>
            <person name="Derelle E."/>
            <person name="Ferraz C."/>
            <person name="Rombauts S."/>
            <person name="Rouze P."/>
            <person name="Worden A.Z."/>
            <person name="Robbens S."/>
            <person name="Partensky F."/>
            <person name="Degroeve S."/>
            <person name="Echeynie S."/>
            <person name="Cooke R."/>
            <person name="Saeys Y."/>
            <person name="Wuyts J."/>
            <person name="Jabbari K."/>
            <person name="Bowler C."/>
            <person name="Panaud O."/>
            <person name="Piegu B."/>
            <person name="Ball S.G."/>
            <person name="Ral J.-P."/>
            <person name="Bouget F.-Y."/>
            <person name="Piganeau G."/>
            <person name="De Baets B."/>
            <person name="Picard A."/>
            <person name="Delseny M."/>
            <person name="Demaille J."/>
            <person name="Van de Peer Y."/>
            <person name="Moreau H."/>
        </authorList>
    </citation>
    <scope>NUCLEOTIDE SEQUENCE [LARGE SCALE GENOMIC DNA]</scope>
    <source>
        <strain evidence="3">OTTH 0595 / CCAP 157/2 / RCC745</strain>
    </source>
</reference>
<gene>
    <name evidence="2" type="ORF">OT_ostta09g03590</name>
</gene>
<dbReference type="OrthoDB" id="541883at2759"/>
<dbReference type="PANTHER" id="PTHR11487">
    <property type="entry name" value="THIOESTERASE"/>
    <property type="match status" value="1"/>
</dbReference>
<evidence type="ECO:0000313" key="3">
    <source>
        <dbReference type="Proteomes" id="UP000009170"/>
    </source>
</evidence>
<dbReference type="Pfam" id="PF12697">
    <property type="entry name" value="Abhydrolase_6"/>
    <property type="match status" value="1"/>
</dbReference>
<dbReference type="InterPro" id="IPR000073">
    <property type="entry name" value="AB_hydrolase_1"/>
</dbReference>
<accession>A0A090N434</accession>
<dbReference type="GeneID" id="9831918"/>
<dbReference type="Gene3D" id="3.40.50.1820">
    <property type="entry name" value="alpha/beta hydrolase"/>
    <property type="match status" value="1"/>
</dbReference>
<dbReference type="KEGG" id="ota:OT_ostta09g03590"/>
<dbReference type="PANTHER" id="PTHR11487:SF0">
    <property type="entry name" value="S-ACYL FATTY ACID SYNTHASE THIOESTERASE, MEDIUM CHAIN"/>
    <property type="match status" value="1"/>
</dbReference>
<protein>
    <submittedName>
        <fullName evidence="2">Thioesterase type II, NRPS/PKS/S-FAS</fullName>
    </submittedName>
</protein>
<comment type="caution">
    <text evidence="2">The sequence shown here is derived from an EMBL/GenBank/DDBJ whole genome shotgun (WGS) entry which is preliminary data.</text>
</comment>
<dbReference type="RefSeq" id="XP_003081350.2">
    <property type="nucleotide sequence ID" value="XM_003081302.2"/>
</dbReference>
<dbReference type="EMBL" id="CAID01000009">
    <property type="protein sequence ID" value="CEF99173.1"/>
    <property type="molecule type" value="Genomic_DNA"/>
</dbReference>
<sequence length="214" mass="23744">MAATGREVVAVDVPGRPGSSDRELWRHGVVALGRAIADALHAYQSRVILYGHSVGAWMAFEAAAARPSVISRLVVSGARAPCLGHWLNDPDELTPRLSTIDDDDTFWCAFERRYGASRELRHHRTAMVDSLRNDFEMVENYAGSETKLSIPLTAIGIRNDDRTTTETIEQWSSHADSFSSMYYGDVNEPHAHRVLLDQPSDFATFLARDVLDAS</sequence>
<dbReference type="InterPro" id="IPR012223">
    <property type="entry name" value="TEII"/>
</dbReference>
<keyword evidence="3" id="KW-1185">Reference proteome</keyword>